<evidence type="ECO:0000256" key="3">
    <source>
        <dbReference type="ARBA" id="ARBA00022692"/>
    </source>
</evidence>
<sequence length="873" mass="99201">MTRKKTDMPPPKLPLKLLKWFCKPDYHLDIEGDLLELYDHRKKTLGDKKAKFLLIKDVLLLFRPGIVRSFTTSQKLNHIAMLRHNFILTFRSFKRYKTSFLINIIGLSTGLASALLIYLWINDELNVDKFHDKDGQIYQIMQNFDTPNGIVTRNYTPAHLAKALLKEIPEVEFATSTNTVYQSNWAKGIVSSEGIFMDAKGILADEDYFSVFSYNLIRGNKDLVLEDKNSIVISERLAKKLFKPTENIIGKTLEWKNENLRSIFQVSGIFENTPLNSTVQFDFIINYNVLLDNNSESRDWNSDHAYTYLVLKEGTDTERFNEKIAGFLGSKHPQREKCSLFVQQYSKRYLYGKYENGVPVGGRIMYVRLFFAIALFILLIACINFMNLSTAQASRKMKAIGIKKAIGINRGALIIQFLGESTLMAILSLAVALLIVVLLLPQFNIITEKHLHLNPDIPDTLSIVGIVLVTGIISGIYPAFYLSGFNPATVLKGKFGTAFNELLVRRVLVIFQLTLSAVFIVGFLVIYKQIELTQTKNLGYDQDNVITFQRQGEIDVNGFEVFLSELKNTPGVVNASTIAGNIMKQINLNAGYSWQGSTPEDGEIVFPSPEVNYNFIETLGIELKEGRSFSHEYSNEFSKLVINEAAAKMIGFKDPIGKYVKRNQREMQIIGVVKNFHYTSLHESIRPVFFRYGPNGRTVMVKIKNGAEETTIENLKEIYEKFHPNYPFEFTFLDEDYQMLYDSENKVSALSKYFAGLAILISCLGLFGLASFTTERRIKEIGIRKIMGSNAFDIVRLLTGNFTKTIIISIVISLPASYLLAKNWLDSFAYRIDLEWWYFAGAGILVLFIAWITVGLQTIKAARVNPVNCLKDE</sequence>
<dbReference type="Proteomes" id="UP001172083">
    <property type="component" value="Unassembled WGS sequence"/>
</dbReference>
<feature type="transmembrane region" description="Helical" evidence="6">
    <location>
        <begin position="369"/>
        <end position="391"/>
    </location>
</feature>
<feature type="transmembrane region" description="Helical" evidence="6">
    <location>
        <begin position="100"/>
        <end position="121"/>
    </location>
</feature>
<feature type="domain" description="ABC3 transporter permease C-terminal" evidence="7">
    <location>
        <begin position="372"/>
        <end position="487"/>
    </location>
</feature>
<feature type="transmembrane region" description="Helical" evidence="6">
    <location>
        <begin position="836"/>
        <end position="856"/>
    </location>
</feature>
<comment type="caution">
    <text evidence="9">The sequence shown here is derived from an EMBL/GenBank/DDBJ whole genome shotgun (WGS) entry which is preliminary data.</text>
</comment>
<evidence type="ECO:0000256" key="2">
    <source>
        <dbReference type="ARBA" id="ARBA00022475"/>
    </source>
</evidence>
<dbReference type="NCBIfam" id="NF038404">
    <property type="entry name" value="perm_prefix_2"/>
    <property type="match status" value="1"/>
</dbReference>
<evidence type="ECO:0000256" key="6">
    <source>
        <dbReference type="SAM" id="Phobius"/>
    </source>
</evidence>
<dbReference type="EMBL" id="JAUJEB010000009">
    <property type="protein sequence ID" value="MDN5216483.1"/>
    <property type="molecule type" value="Genomic_DNA"/>
</dbReference>
<feature type="transmembrane region" description="Helical" evidence="6">
    <location>
        <begin position="503"/>
        <end position="527"/>
    </location>
</feature>
<feature type="transmembrane region" description="Helical" evidence="6">
    <location>
        <begin position="794"/>
        <end position="816"/>
    </location>
</feature>
<dbReference type="InterPro" id="IPR025857">
    <property type="entry name" value="MacB_PCD"/>
</dbReference>
<evidence type="ECO:0000256" key="1">
    <source>
        <dbReference type="ARBA" id="ARBA00004651"/>
    </source>
</evidence>
<dbReference type="InterPro" id="IPR050250">
    <property type="entry name" value="Macrolide_Exporter_MacB"/>
</dbReference>
<dbReference type="InterPro" id="IPR047699">
    <property type="entry name" value="Permease_put_prefix"/>
</dbReference>
<feature type="domain" description="ABC3 transporter permease C-terminal" evidence="7">
    <location>
        <begin position="754"/>
        <end position="866"/>
    </location>
</feature>
<feature type="transmembrane region" description="Helical" evidence="6">
    <location>
        <begin position="412"/>
        <end position="440"/>
    </location>
</feature>
<feature type="transmembrane region" description="Helical" evidence="6">
    <location>
        <begin position="753"/>
        <end position="773"/>
    </location>
</feature>
<evidence type="ECO:0000313" key="10">
    <source>
        <dbReference type="Proteomes" id="UP001172083"/>
    </source>
</evidence>
<reference evidence="9" key="1">
    <citation type="submission" date="2023-06" db="EMBL/GenBank/DDBJ databases">
        <title>Genomic of Agaribacillus aureum.</title>
        <authorList>
            <person name="Wang G."/>
        </authorList>
    </citation>
    <scope>NUCLEOTIDE SEQUENCE</scope>
    <source>
        <strain evidence="9">BMA12</strain>
    </source>
</reference>
<keyword evidence="3 6" id="KW-0812">Transmembrane</keyword>
<protein>
    <submittedName>
        <fullName evidence="9">ABC transporter permease</fullName>
    </submittedName>
</protein>
<organism evidence="9 10">
    <name type="scientific">Agaribacillus aureus</name>
    <dbReference type="NCBI Taxonomy" id="3051825"/>
    <lineage>
        <taxon>Bacteria</taxon>
        <taxon>Pseudomonadati</taxon>
        <taxon>Bacteroidota</taxon>
        <taxon>Cytophagia</taxon>
        <taxon>Cytophagales</taxon>
        <taxon>Splendidivirgaceae</taxon>
        <taxon>Agaribacillus</taxon>
    </lineage>
</organism>
<accession>A0ABT8LJM5</accession>
<dbReference type="PANTHER" id="PTHR30572:SF18">
    <property type="entry name" value="ABC-TYPE MACROLIDE FAMILY EXPORT SYSTEM PERMEASE COMPONENT 2"/>
    <property type="match status" value="1"/>
</dbReference>
<keyword evidence="2" id="KW-1003">Cell membrane</keyword>
<evidence type="ECO:0000259" key="8">
    <source>
        <dbReference type="Pfam" id="PF12704"/>
    </source>
</evidence>
<gene>
    <name evidence="9" type="ORF">QQ020_30725</name>
</gene>
<keyword evidence="5 6" id="KW-0472">Membrane</keyword>
<keyword evidence="10" id="KW-1185">Reference proteome</keyword>
<dbReference type="Pfam" id="PF12704">
    <property type="entry name" value="MacB_PCD"/>
    <property type="match status" value="2"/>
</dbReference>
<keyword evidence="4 6" id="KW-1133">Transmembrane helix</keyword>
<evidence type="ECO:0000259" key="7">
    <source>
        <dbReference type="Pfam" id="PF02687"/>
    </source>
</evidence>
<evidence type="ECO:0000256" key="5">
    <source>
        <dbReference type="ARBA" id="ARBA00023136"/>
    </source>
</evidence>
<name>A0ABT8LJM5_9BACT</name>
<dbReference type="PANTHER" id="PTHR30572">
    <property type="entry name" value="MEMBRANE COMPONENT OF TRANSPORTER-RELATED"/>
    <property type="match status" value="1"/>
</dbReference>
<dbReference type="InterPro" id="IPR003838">
    <property type="entry name" value="ABC3_permease_C"/>
</dbReference>
<evidence type="ECO:0000313" key="9">
    <source>
        <dbReference type="EMBL" id="MDN5216483.1"/>
    </source>
</evidence>
<proteinExistence type="predicted"/>
<feature type="domain" description="MacB-like periplasmic core" evidence="8">
    <location>
        <begin position="101"/>
        <end position="325"/>
    </location>
</feature>
<feature type="domain" description="MacB-like periplasmic core" evidence="8">
    <location>
        <begin position="513"/>
        <end position="712"/>
    </location>
</feature>
<comment type="subcellular location">
    <subcellularLocation>
        <location evidence="1">Cell membrane</location>
        <topology evidence="1">Multi-pass membrane protein</topology>
    </subcellularLocation>
</comment>
<feature type="transmembrane region" description="Helical" evidence="6">
    <location>
        <begin position="460"/>
        <end position="482"/>
    </location>
</feature>
<evidence type="ECO:0000256" key="4">
    <source>
        <dbReference type="ARBA" id="ARBA00022989"/>
    </source>
</evidence>
<dbReference type="Pfam" id="PF02687">
    <property type="entry name" value="FtsX"/>
    <property type="match status" value="2"/>
</dbReference>
<dbReference type="RefSeq" id="WP_346761820.1">
    <property type="nucleotide sequence ID" value="NZ_JAUJEB010000009.1"/>
</dbReference>